<accession>A0A444V341</accession>
<feature type="compositionally biased region" description="Basic and acidic residues" evidence="4">
    <location>
        <begin position="78"/>
        <end position="94"/>
    </location>
</feature>
<feature type="region of interest" description="Disordered" evidence="4">
    <location>
        <begin position="76"/>
        <end position="104"/>
    </location>
</feature>
<evidence type="ECO:0000313" key="5">
    <source>
        <dbReference type="EMBL" id="RXM94826.1"/>
    </source>
</evidence>
<keyword evidence="6" id="KW-1185">Reference proteome</keyword>
<evidence type="ECO:0000256" key="2">
    <source>
        <dbReference type="ARBA" id="ARBA00022490"/>
    </source>
</evidence>
<gene>
    <name evidence="5" type="ORF">EOD39_17562</name>
</gene>
<sequence length="125" mass="13668">MGSVSSLISGHSFHSKHCRASEYKVKKTSKKSSRGADGLLRYGFSQDSTNNTTKAISKLGKSEDFFYIKLSHKTRVPHKSEGAKPSVGEEEKKTQAGMEAVCSTPPKLVPFSGKLEKDKCENTDV</sequence>
<dbReference type="EMBL" id="SCEB01002953">
    <property type="protein sequence ID" value="RXM94826.1"/>
    <property type="molecule type" value="Genomic_DNA"/>
</dbReference>
<dbReference type="InterPro" id="IPR045329">
    <property type="entry name" value="LZTS"/>
</dbReference>
<dbReference type="GO" id="GO:0005737">
    <property type="term" value="C:cytoplasm"/>
    <property type="evidence" value="ECO:0007669"/>
    <property type="project" value="UniProtKB-SubCell"/>
</dbReference>
<dbReference type="GO" id="GO:0043197">
    <property type="term" value="C:dendritic spine"/>
    <property type="evidence" value="ECO:0007669"/>
    <property type="project" value="TreeGrafter"/>
</dbReference>
<keyword evidence="3" id="KW-0175">Coiled coil</keyword>
<dbReference type="AlphaFoldDB" id="A0A444V341"/>
<evidence type="ECO:0000256" key="1">
    <source>
        <dbReference type="ARBA" id="ARBA00004496"/>
    </source>
</evidence>
<name>A0A444V341_ACIRT</name>
<comment type="caution">
    <text evidence="5">The sequence shown here is derived from an EMBL/GenBank/DDBJ whole genome shotgun (WGS) entry which is preliminary data.</text>
</comment>
<comment type="subcellular location">
    <subcellularLocation>
        <location evidence="1">Cytoplasm</location>
    </subcellularLocation>
</comment>
<dbReference type="PANTHER" id="PTHR19354:SF5">
    <property type="entry name" value="ZIPPER PUTATIVE TUMOR SUPPRESSOR 1-RELATED"/>
    <property type="match status" value="1"/>
</dbReference>
<keyword evidence="2" id="KW-0963">Cytoplasm</keyword>
<dbReference type="PANTHER" id="PTHR19354">
    <property type="entry name" value="ZIPPER PUTATIVE TUMOR SUPPRESSOR 2 HOMOLOG-LIKE PROTEIN-RELATED"/>
    <property type="match status" value="1"/>
</dbReference>
<protein>
    <submittedName>
        <fullName evidence="5">Leucine zipper putative tumor suppressor 1</fullName>
    </submittedName>
</protein>
<dbReference type="Proteomes" id="UP000289886">
    <property type="component" value="Unassembled WGS sequence"/>
</dbReference>
<proteinExistence type="predicted"/>
<feature type="region of interest" description="Disordered" evidence="4">
    <location>
        <begin position="1"/>
        <end position="52"/>
    </location>
</feature>
<organism evidence="5 6">
    <name type="scientific">Acipenser ruthenus</name>
    <name type="common">Sterlet sturgeon</name>
    <dbReference type="NCBI Taxonomy" id="7906"/>
    <lineage>
        <taxon>Eukaryota</taxon>
        <taxon>Metazoa</taxon>
        <taxon>Chordata</taxon>
        <taxon>Craniata</taxon>
        <taxon>Vertebrata</taxon>
        <taxon>Euteleostomi</taxon>
        <taxon>Actinopterygii</taxon>
        <taxon>Chondrostei</taxon>
        <taxon>Acipenseriformes</taxon>
        <taxon>Acipenseridae</taxon>
        <taxon>Acipenser</taxon>
    </lineage>
</organism>
<dbReference type="GO" id="GO:0048814">
    <property type="term" value="P:regulation of dendrite morphogenesis"/>
    <property type="evidence" value="ECO:0007669"/>
    <property type="project" value="TreeGrafter"/>
</dbReference>
<evidence type="ECO:0000256" key="3">
    <source>
        <dbReference type="ARBA" id="ARBA00023054"/>
    </source>
</evidence>
<evidence type="ECO:0000256" key="4">
    <source>
        <dbReference type="SAM" id="MobiDB-lite"/>
    </source>
</evidence>
<dbReference type="GO" id="GO:0048167">
    <property type="term" value="P:regulation of synaptic plasticity"/>
    <property type="evidence" value="ECO:0007669"/>
    <property type="project" value="TreeGrafter"/>
</dbReference>
<evidence type="ECO:0000313" key="6">
    <source>
        <dbReference type="Proteomes" id="UP000289886"/>
    </source>
</evidence>
<reference evidence="5 6" key="1">
    <citation type="submission" date="2019-01" db="EMBL/GenBank/DDBJ databases">
        <title>Draft Genome and Complete Hox-Cluster Characterization of the Sterlet Sturgeon (Acipenser ruthenus).</title>
        <authorList>
            <person name="Wei Q."/>
        </authorList>
    </citation>
    <scope>NUCLEOTIDE SEQUENCE [LARGE SCALE GENOMIC DNA]</scope>
    <source>
        <strain evidence="5">WHYD16114868_AA</strain>
        <tissue evidence="5">Blood</tissue>
    </source>
</reference>